<evidence type="ECO:0000313" key="16">
    <source>
        <dbReference type="Proteomes" id="UP000770717"/>
    </source>
</evidence>
<evidence type="ECO:0000256" key="3">
    <source>
        <dbReference type="ARBA" id="ARBA00020104"/>
    </source>
</evidence>
<keyword evidence="16" id="KW-1185">Reference proteome</keyword>
<name>A0A8J6F9V8_ELECQ</name>
<evidence type="ECO:0000313" key="15">
    <source>
        <dbReference type="EMBL" id="KAG9483341.1"/>
    </source>
</evidence>
<dbReference type="Proteomes" id="UP000770717">
    <property type="component" value="Unassembled WGS sequence"/>
</dbReference>
<feature type="domain" description="Sushi" evidence="14">
    <location>
        <begin position="163"/>
        <end position="221"/>
    </location>
</feature>
<protein>
    <recommendedName>
        <fullName evidence="3">Beta-2-glycoprotein 1</fullName>
    </recommendedName>
    <alternativeName>
        <fullName evidence="11">Apolipoprotein H</fullName>
    </alternativeName>
    <alternativeName>
        <fullName evidence="12">Beta-2-glycoprotein I</fullName>
    </alternativeName>
</protein>
<dbReference type="GO" id="GO:0008201">
    <property type="term" value="F:heparin binding"/>
    <property type="evidence" value="ECO:0007669"/>
    <property type="project" value="UniProtKB-KW"/>
</dbReference>
<dbReference type="FunFam" id="2.10.70.10:FF:000026">
    <property type="entry name" value="Complement inhibitory factor H"/>
    <property type="match status" value="1"/>
</dbReference>
<dbReference type="OrthoDB" id="9984531at2759"/>
<feature type="disulfide bond" evidence="13">
    <location>
        <begin position="348"/>
        <end position="391"/>
    </location>
</feature>
<dbReference type="PANTHER" id="PTHR45785">
    <property type="entry name" value="COMPLEMENT FACTOR H-RELATED"/>
    <property type="match status" value="1"/>
</dbReference>
<feature type="domain" description="Sushi" evidence="14">
    <location>
        <begin position="41"/>
        <end position="100"/>
    </location>
</feature>
<keyword evidence="7" id="KW-0732">Signal</keyword>
<dbReference type="SMART" id="SM00032">
    <property type="entry name" value="CCP"/>
    <property type="match status" value="7"/>
</dbReference>
<keyword evidence="4" id="KW-0964">Secreted</keyword>
<evidence type="ECO:0000256" key="10">
    <source>
        <dbReference type="ARBA" id="ARBA00023180"/>
    </source>
</evidence>
<dbReference type="PROSITE" id="PS50923">
    <property type="entry name" value="SUSHI"/>
    <property type="match status" value="7"/>
</dbReference>
<accession>A0A8J6F9V8</accession>
<sequence length="595" mass="67270">MNEGKKLSVSCSAGYTFESGKQEDEITCTSEGWEPPAICLKKCLRPSLPNGILHNAKEFYKTFDTIQYSCHKGFTTTSGNNIEIINCTSGHWSPFPRCHQISDTCETPPLTNGYYVTTRRTFRVIETVQYQCDEGYYTATGTSADWIECLTRGWSSTPSCTKMTCGRLEDMENGGFYPIKPSYTERDVVQFYCKENYSIKGSELIQCYSFGWDPQPPICEERKTKCAPPPRPAHSILLSNPTLHRTGDQAHYDCDHNYMLIGPEQIQCENGQWTTPPSCVELKAKIKCDTPPQVENGNAILSLEVYHSGDAIQYECADGYEMQGPKQITCKKGKWPEPPKCIVSNDYCQPPPVISKGNLVEAPLASYENGSFVEYKCNSFHLMEGSKTVFCNRGAWSELPKCLQPCTLTVADMQERNLELQTSSDLHSNFLHGDMVEFQCMDGFELPMYTEVKGLCKNGQIQYPTCKKKAALKACGPHPKVEHSIEQVHESGSVVVYHCSQHHFLDGRSTIHCSNGQWESPPTCIVPCVLSTEEMDRSHVRLRWSFDSNYILHGEFVDFLCKLGYENDEQRMAFALRSQCRSGHLTYPKCIPRQR</sequence>
<evidence type="ECO:0000256" key="6">
    <source>
        <dbReference type="ARBA" id="ARBA00022674"/>
    </source>
</evidence>
<feature type="domain" description="Sushi" evidence="14">
    <location>
        <begin position="224"/>
        <end position="281"/>
    </location>
</feature>
<evidence type="ECO:0000256" key="7">
    <source>
        <dbReference type="ARBA" id="ARBA00022729"/>
    </source>
</evidence>
<evidence type="ECO:0000256" key="2">
    <source>
        <dbReference type="ARBA" id="ARBA00004613"/>
    </source>
</evidence>
<evidence type="ECO:0000259" key="14">
    <source>
        <dbReference type="PROSITE" id="PS50923"/>
    </source>
</evidence>
<dbReference type="InterPro" id="IPR000436">
    <property type="entry name" value="Sushi_SCR_CCP_dom"/>
</dbReference>
<dbReference type="Pfam" id="PF00084">
    <property type="entry name" value="Sushi"/>
    <property type="match status" value="8"/>
</dbReference>
<evidence type="ECO:0000256" key="5">
    <source>
        <dbReference type="ARBA" id="ARBA00022659"/>
    </source>
</evidence>
<evidence type="ECO:0000256" key="1">
    <source>
        <dbReference type="ARBA" id="ARBA00003651"/>
    </source>
</evidence>
<feature type="domain" description="Sushi" evidence="14">
    <location>
        <begin position="103"/>
        <end position="162"/>
    </location>
</feature>
<organism evidence="15 16">
    <name type="scientific">Eleutherodactylus coqui</name>
    <name type="common">Puerto Rican coqui</name>
    <dbReference type="NCBI Taxonomy" id="57060"/>
    <lineage>
        <taxon>Eukaryota</taxon>
        <taxon>Metazoa</taxon>
        <taxon>Chordata</taxon>
        <taxon>Craniata</taxon>
        <taxon>Vertebrata</taxon>
        <taxon>Euteleostomi</taxon>
        <taxon>Amphibia</taxon>
        <taxon>Batrachia</taxon>
        <taxon>Anura</taxon>
        <taxon>Neobatrachia</taxon>
        <taxon>Hyloidea</taxon>
        <taxon>Eleutherodactylidae</taxon>
        <taxon>Eleutherodactylinae</taxon>
        <taxon>Eleutherodactylus</taxon>
        <taxon>Eleutherodactylus</taxon>
    </lineage>
</organism>
<keyword evidence="6" id="KW-0358">Heparin-binding</keyword>
<comment type="function">
    <text evidence="1">Binds to various kinds of negatively charged substances such as heparin, phospholipids, and dextran sulfate. May prevent activation of the intrinsic blood coagulation cascade by binding to phospholipids on the surface of damaged cells.</text>
</comment>
<feature type="domain" description="Sushi" evidence="14">
    <location>
        <begin position="286"/>
        <end position="343"/>
    </location>
</feature>
<comment type="caution">
    <text evidence="13">Lacks conserved residue(s) required for the propagation of feature annotation.</text>
</comment>
<gene>
    <name evidence="15" type="ORF">GDO78_009325</name>
</gene>
<dbReference type="SUPFAM" id="SSF57535">
    <property type="entry name" value="Complement control module/SCR domain"/>
    <property type="match status" value="9"/>
</dbReference>
<dbReference type="InterPro" id="IPR015104">
    <property type="entry name" value="Sushi_2"/>
</dbReference>
<dbReference type="CDD" id="cd00033">
    <property type="entry name" value="CCP"/>
    <property type="match status" value="7"/>
</dbReference>
<dbReference type="Pfam" id="PF09014">
    <property type="entry name" value="Sushi_2"/>
    <property type="match status" value="1"/>
</dbReference>
<evidence type="ECO:0000256" key="8">
    <source>
        <dbReference type="ARBA" id="ARBA00022737"/>
    </source>
</evidence>
<keyword evidence="5 13" id="KW-0768">Sushi</keyword>
<dbReference type="Gene3D" id="2.10.70.10">
    <property type="entry name" value="Complement Module, domain 1"/>
    <property type="match status" value="10"/>
</dbReference>
<comment type="caution">
    <text evidence="15">The sequence shown here is derived from an EMBL/GenBank/DDBJ whole genome shotgun (WGS) entry which is preliminary data.</text>
</comment>
<evidence type="ECO:0000256" key="9">
    <source>
        <dbReference type="ARBA" id="ARBA00023157"/>
    </source>
</evidence>
<feature type="domain" description="Sushi" evidence="14">
    <location>
        <begin position="346"/>
        <end position="404"/>
    </location>
</feature>
<dbReference type="InterPro" id="IPR035976">
    <property type="entry name" value="Sushi/SCR/CCP_sf"/>
</dbReference>
<evidence type="ECO:0000256" key="13">
    <source>
        <dbReference type="PROSITE-ProRule" id="PRU00302"/>
    </source>
</evidence>
<dbReference type="GO" id="GO:0005576">
    <property type="term" value="C:extracellular region"/>
    <property type="evidence" value="ECO:0007669"/>
    <property type="project" value="UniProtKB-SubCell"/>
</dbReference>
<reference evidence="15" key="1">
    <citation type="thesis" date="2020" institute="ProQuest LLC" country="789 East Eisenhower Parkway, Ann Arbor, MI, USA">
        <title>Comparative Genomics and Chromosome Evolution.</title>
        <authorList>
            <person name="Mudd A.B."/>
        </authorList>
    </citation>
    <scope>NUCLEOTIDE SEQUENCE</scope>
    <source>
        <strain evidence="15">HN-11 Male</strain>
        <tissue evidence="15">Kidney and liver</tissue>
    </source>
</reference>
<feature type="domain" description="Sushi" evidence="14">
    <location>
        <begin position="473"/>
        <end position="526"/>
    </location>
</feature>
<comment type="subcellular location">
    <subcellularLocation>
        <location evidence="2">Secreted</location>
    </subcellularLocation>
</comment>
<dbReference type="InterPro" id="IPR051503">
    <property type="entry name" value="ComplSys_Reg/VirEntry_Med"/>
</dbReference>
<proteinExistence type="predicted"/>
<dbReference type="EMBL" id="WNTK01000005">
    <property type="protein sequence ID" value="KAG9483341.1"/>
    <property type="molecule type" value="Genomic_DNA"/>
</dbReference>
<dbReference type="PANTHER" id="PTHR45785:SF18">
    <property type="entry name" value="COAGULATION FACTOR XIII B CHAIN"/>
    <property type="match status" value="1"/>
</dbReference>
<keyword evidence="8" id="KW-0677">Repeat</keyword>
<evidence type="ECO:0000256" key="11">
    <source>
        <dbReference type="ARBA" id="ARBA00029855"/>
    </source>
</evidence>
<keyword evidence="10" id="KW-0325">Glycoprotein</keyword>
<evidence type="ECO:0000256" key="4">
    <source>
        <dbReference type="ARBA" id="ARBA00022525"/>
    </source>
</evidence>
<dbReference type="AlphaFoldDB" id="A0A8J6F9V8"/>
<evidence type="ECO:0000256" key="12">
    <source>
        <dbReference type="ARBA" id="ARBA00033414"/>
    </source>
</evidence>
<keyword evidence="9 13" id="KW-1015">Disulfide bond</keyword>